<name>A0A2H1BX25_FASHE</name>
<evidence type="ECO:0000313" key="6">
    <source>
        <dbReference type="EMBL" id="THD19637.1"/>
    </source>
</evidence>
<reference evidence="6" key="1">
    <citation type="submission" date="2019-03" db="EMBL/GenBank/DDBJ databases">
        <title>Improved annotation for the trematode Fasciola hepatica.</title>
        <authorList>
            <person name="Choi Y.-J."/>
            <person name="Martin J."/>
            <person name="Mitreva M."/>
        </authorList>
    </citation>
    <scope>NUCLEOTIDE SEQUENCE [LARGE SCALE GENOMIC DNA]</scope>
</reference>
<keyword evidence="7" id="KW-1185">Reference proteome</keyword>
<gene>
    <name evidence="6" type="ORF">D915_009645</name>
</gene>
<proteinExistence type="predicted"/>
<dbReference type="PANTHER" id="PTHR24064">
    <property type="entry name" value="SOLUTE CARRIER FAMILY 22 MEMBER"/>
    <property type="match status" value="1"/>
</dbReference>
<keyword evidence="2" id="KW-0812">Transmembrane</keyword>
<dbReference type="EMBL" id="JXXN02005943">
    <property type="protein sequence ID" value="THD19637.1"/>
    <property type="molecule type" value="Genomic_DNA"/>
</dbReference>
<protein>
    <submittedName>
        <fullName evidence="6">Organic cation transporter protein</fullName>
    </submittedName>
</protein>
<keyword evidence="4" id="KW-0472">Membrane</keyword>
<dbReference type="Proteomes" id="UP000230066">
    <property type="component" value="Unassembled WGS sequence"/>
</dbReference>
<dbReference type="InterPro" id="IPR020846">
    <property type="entry name" value="MFS_dom"/>
</dbReference>
<dbReference type="SUPFAM" id="SSF103473">
    <property type="entry name" value="MFS general substrate transporter"/>
    <property type="match status" value="1"/>
</dbReference>
<dbReference type="InterPro" id="IPR036259">
    <property type="entry name" value="MFS_trans_sf"/>
</dbReference>
<sequence length="617" mass="69693">MLSNSWKRIKSLSCRSHCPTCKSTIKPTDFEPGRNNADEEMDPVDRVLENIVGSHGFWQWFILLIGVIGLPTYEMFSVFGLSEQAYRCRMPDPVESILHNLSVNEAMTILWGMNASDRAQYHMDYPTRCYHRLADLVQMTHSNETNWTDWTPDQLFKLAVGQPVPCDNGYVYEPIPNQYPTSVIASFDLTCDRSWLGPLHPTMFMIGMLFGYYLGGWSGDRFGRRPTVLFWFFIFVAAGLLAFFSPNVAFLFLAHLVLGAADSARITVLFVQMFEMTTARWRSVMCSVWTVLQSFGTRAFTSLLAYLLPDWRWLMFAMTAVGSIGVLYICFGPESPRWLVSEGRTDEAVQVLERGYQYNHCCRRSPEGIFTKSDVLALKQMYPMHPVNDEQGNDELSGCGSRLCYVIKSSSIWQMFQSPEHVKRLLLASVIFTCHIYSYYGIMLYGNKIRGVVYVVAVINAASALPGTMMSCILYRVFRWRKRPLLGVFSLAFLSTFTGALCSLTQNHETDLLLIITEGITLTSLEAALDMIYIYIPELFPTMFRSKSLGFCAGCARIGAALCSYTNELDSRLGHGSPMAFYAASILVAILVVLVLPDTSGENLDQCPEQQNEMADF</sequence>
<organism evidence="6 7">
    <name type="scientific">Fasciola hepatica</name>
    <name type="common">Liver fluke</name>
    <dbReference type="NCBI Taxonomy" id="6192"/>
    <lineage>
        <taxon>Eukaryota</taxon>
        <taxon>Metazoa</taxon>
        <taxon>Spiralia</taxon>
        <taxon>Lophotrochozoa</taxon>
        <taxon>Platyhelminthes</taxon>
        <taxon>Trematoda</taxon>
        <taxon>Digenea</taxon>
        <taxon>Plagiorchiida</taxon>
        <taxon>Echinostomata</taxon>
        <taxon>Echinostomatoidea</taxon>
        <taxon>Fasciolidae</taxon>
        <taxon>Fasciola</taxon>
    </lineage>
</organism>
<dbReference type="PROSITE" id="PS50850">
    <property type="entry name" value="MFS"/>
    <property type="match status" value="1"/>
</dbReference>
<comment type="caution">
    <text evidence="6">The sequence shown here is derived from an EMBL/GenBank/DDBJ whole genome shotgun (WGS) entry which is preliminary data.</text>
</comment>
<evidence type="ECO:0000259" key="5">
    <source>
        <dbReference type="PROSITE" id="PS50850"/>
    </source>
</evidence>
<evidence type="ECO:0000256" key="1">
    <source>
        <dbReference type="ARBA" id="ARBA00004141"/>
    </source>
</evidence>
<dbReference type="AlphaFoldDB" id="A0A2H1BX25"/>
<evidence type="ECO:0000256" key="2">
    <source>
        <dbReference type="ARBA" id="ARBA00022692"/>
    </source>
</evidence>
<comment type="subcellular location">
    <subcellularLocation>
        <location evidence="1">Membrane</location>
        <topology evidence="1">Multi-pass membrane protein</topology>
    </subcellularLocation>
</comment>
<dbReference type="Gene3D" id="1.20.1250.20">
    <property type="entry name" value="MFS general substrate transporter like domains"/>
    <property type="match status" value="1"/>
</dbReference>
<keyword evidence="3" id="KW-1133">Transmembrane helix</keyword>
<dbReference type="GO" id="GO:0022857">
    <property type="term" value="F:transmembrane transporter activity"/>
    <property type="evidence" value="ECO:0007669"/>
    <property type="project" value="InterPro"/>
</dbReference>
<evidence type="ECO:0000256" key="4">
    <source>
        <dbReference type="ARBA" id="ARBA00023136"/>
    </source>
</evidence>
<accession>A0A2H1BX25</accession>
<evidence type="ECO:0000256" key="3">
    <source>
        <dbReference type="ARBA" id="ARBA00022989"/>
    </source>
</evidence>
<feature type="domain" description="Major facilitator superfamily (MFS) profile" evidence="5">
    <location>
        <begin position="154"/>
        <end position="601"/>
    </location>
</feature>
<dbReference type="Pfam" id="PF00083">
    <property type="entry name" value="Sugar_tr"/>
    <property type="match status" value="1"/>
</dbReference>
<dbReference type="InterPro" id="IPR005828">
    <property type="entry name" value="MFS_sugar_transport-like"/>
</dbReference>
<evidence type="ECO:0000313" key="7">
    <source>
        <dbReference type="Proteomes" id="UP000230066"/>
    </source>
</evidence>
<dbReference type="GO" id="GO:0016020">
    <property type="term" value="C:membrane"/>
    <property type="evidence" value="ECO:0007669"/>
    <property type="project" value="UniProtKB-SubCell"/>
</dbReference>